<evidence type="ECO:0000313" key="10">
    <source>
        <dbReference type="EMBL" id="THG21648.1"/>
    </source>
</evidence>
<keyword evidence="4 7" id="KW-0694">RNA-binding</keyword>
<dbReference type="PANTHER" id="PTHR13952">
    <property type="entry name" value="U1 SMALL NUCLEAR RIBONUCLEOPROTEIN 70 KD"/>
    <property type="match status" value="1"/>
</dbReference>
<dbReference type="PANTHER" id="PTHR13952:SF5">
    <property type="entry name" value="U1 SMALL NUCLEAR RIBONUCLEOPROTEIN 70 KDA"/>
    <property type="match status" value="1"/>
</dbReference>
<dbReference type="GO" id="GO:0003729">
    <property type="term" value="F:mRNA binding"/>
    <property type="evidence" value="ECO:0007669"/>
    <property type="project" value="TreeGrafter"/>
</dbReference>
<dbReference type="AlphaFoldDB" id="A0A4S4EX84"/>
<dbReference type="GO" id="GO:0071004">
    <property type="term" value="C:U2-type prespliceosome"/>
    <property type="evidence" value="ECO:0007669"/>
    <property type="project" value="TreeGrafter"/>
</dbReference>
<evidence type="ECO:0000256" key="4">
    <source>
        <dbReference type="ARBA" id="ARBA00022884"/>
    </source>
</evidence>
<dbReference type="GO" id="GO:0005685">
    <property type="term" value="C:U1 snRNP"/>
    <property type="evidence" value="ECO:0007669"/>
    <property type="project" value="TreeGrafter"/>
</dbReference>
<dbReference type="Pfam" id="PF00076">
    <property type="entry name" value="RRM_1"/>
    <property type="match status" value="1"/>
</dbReference>
<dbReference type="STRING" id="542762.A0A4S4EX84"/>
<comment type="subcellular location">
    <subcellularLocation>
        <location evidence="1">Nucleus speckle</location>
    </subcellularLocation>
    <subcellularLocation>
        <location evidence="2">Nucleus</location>
        <location evidence="2">Nucleoplasm</location>
    </subcellularLocation>
</comment>
<dbReference type="InterPro" id="IPR035979">
    <property type="entry name" value="RBD_domain_sf"/>
</dbReference>
<dbReference type="FunFam" id="3.30.70.330:FF:001585">
    <property type="entry name" value="U1 small nuclear ribonucleoprotein 70 kDa"/>
    <property type="match status" value="1"/>
</dbReference>
<gene>
    <name evidence="10" type="ORF">TEA_000277</name>
</gene>
<sequence length="177" mass="20182">MNLETTSTIHRGRADNPVPQNDTHGTKNCIDGVLYQIMSLMVLVNELSAMLIELASYGEAQRRARIHKLRLEEGAKKAAEELEKYDPNNDTNISGDPYKTLFVARLNYETTESKIKREFEAYGPIKRICLVMEKESNKPRGDAFIEYIHTWDMKAAYKQADGKKLDNIRVLVDVECG</sequence>
<comment type="caution">
    <text evidence="10">The sequence shown here is derived from an EMBL/GenBank/DDBJ whole genome shotgun (WGS) entry which is preliminary data.</text>
</comment>
<dbReference type="SMART" id="SM00360">
    <property type="entry name" value="RRM"/>
    <property type="match status" value="1"/>
</dbReference>
<dbReference type="GO" id="GO:0030619">
    <property type="term" value="F:U1 snRNA binding"/>
    <property type="evidence" value="ECO:0007669"/>
    <property type="project" value="InterPro"/>
</dbReference>
<evidence type="ECO:0000256" key="8">
    <source>
        <dbReference type="SAM" id="MobiDB-lite"/>
    </source>
</evidence>
<dbReference type="SUPFAM" id="SSF54928">
    <property type="entry name" value="RNA-binding domain, RBD"/>
    <property type="match status" value="1"/>
</dbReference>
<evidence type="ECO:0000313" key="11">
    <source>
        <dbReference type="Proteomes" id="UP000306102"/>
    </source>
</evidence>
<evidence type="ECO:0000256" key="1">
    <source>
        <dbReference type="ARBA" id="ARBA00004324"/>
    </source>
</evidence>
<keyword evidence="5" id="KW-0539">Nucleus</keyword>
<dbReference type="InterPro" id="IPR000504">
    <property type="entry name" value="RRM_dom"/>
</dbReference>
<protein>
    <recommendedName>
        <fullName evidence="3">U1 small nuclear ribonucleoprotein 70 kDa</fullName>
    </recommendedName>
</protein>
<dbReference type="Proteomes" id="UP000306102">
    <property type="component" value="Unassembled WGS sequence"/>
</dbReference>
<evidence type="ECO:0000256" key="5">
    <source>
        <dbReference type="ARBA" id="ARBA00023242"/>
    </source>
</evidence>
<accession>A0A4S4EX84</accession>
<evidence type="ECO:0000256" key="6">
    <source>
        <dbReference type="ARBA" id="ARBA00023274"/>
    </source>
</evidence>
<dbReference type="PROSITE" id="PS50102">
    <property type="entry name" value="RRM"/>
    <property type="match status" value="1"/>
</dbReference>
<evidence type="ECO:0000256" key="2">
    <source>
        <dbReference type="ARBA" id="ARBA00004642"/>
    </source>
</evidence>
<proteinExistence type="predicted"/>
<feature type="region of interest" description="Disordered" evidence="8">
    <location>
        <begin position="1"/>
        <end position="23"/>
    </location>
</feature>
<evidence type="ECO:0000256" key="3">
    <source>
        <dbReference type="ARBA" id="ARBA00016996"/>
    </source>
</evidence>
<dbReference type="InterPro" id="IPR012677">
    <property type="entry name" value="Nucleotide-bd_a/b_plait_sf"/>
</dbReference>
<dbReference type="CDD" id="cd12236">
    <property type="entry name" value="RRM_snRNP70"/>
    <property type="match status" value="1"/>
</dbReference>
<dbReference type="GO" id="GO:0016607">
    <property type="term" value="C:nuclear speck"/>
    <property type="evidence" value="ECO:0007669"/>
    <property type="project" value="UniProtKB-SubCell"/>
</dbReference>
<keyword evidence="6" id="KW-0687">Ribonucleoprotein</keyword>
<dbReference type="Gene3D" id="3.30.70.330">
    <property type="match status" value="1"/>
</dbReference>
<dbReference type="InterPro" id="IPR034143">
    <property type="entry name" value="snRNP70_RRM"/>
</dbReference>
<feature type="domain" description="RRM" evidence="9">
    <location>
        <begin position="99"/>
        <end position="177"/>
    </location>
</feature>
<evidence type="ECO:0000256" key="7">
    <source>
        <dbReference type="PROSITE-ProRule" id="PRU00176"/>
    </source>
</evidence>
<organism evidence="10 11">
    <name type="scientific">Camellia sinensis var. sinensis</name>
    <name type="common">China tea</name>
    <dbReference type="NCBI Taxonomy" id="542762"/>
    <lineage>
        <taxon>Eukaryota</taxon>
        <taxon>Viridiplantae</taxon>
        <taxon>Streptophyta</taxon>
        <taxon>Embryophyta</taxon>
        <taxon>Tracheophyta</taxon>
        <taxon>Spermatophyta</taxon>
        <taxon>Magnoliopsida</taxon>
        <taxon>eudicotyledons</taxon>
        <taxon>Gunneridae</taxon>
        <taxon>Pentapetalae</taxon>
        <taxon>asterids</taxon>
        <taxon>Ericales</taxon>
        <taxon>Theaceae</taxon>
        <taxon>Camellia</taxon>
    </lineage>
</organism>
<dbReference type="EMBL" id="SDRB02001292">
    <property type="protein sequence ID" value="THG21648.1"/>
    <property type="molecule type" value="Genomic_DNA"/>
</dbReference>
<dbReference type="InterPro" id="IPR051183">
    <property type="entry name" value="U1_U11-U12_snRNP_70-35kDa"/>
</dbReference>
<dbReference type="GO" id="GO:0071011">
    <property type="term" value="C:precatalytic spliceosome"/>
    <property type="evidence" value="ECO:0007669"/>
    <property type="project" value="TreeGrafter"/>
</dbReference>
<dbReference type="GO" id="GO:0000398">
    <property type="term" value="P:mRNA splicing, via spliceosome"/>
    <property type="evidence" value="ECO:0007669"/>
    <property type="project" value="TreeGrafter"/>
</dbReference>
<reference evidence="10 11" key="1">
    <citation type="journal article" date="2018" name="Proc. Natl. Acad. Sci. U.S.A.">
        <title>Draft genome sequence of Camellia sinensis var. sinensis provides insights into the evolution of the tea genome and tea quality.</title>
        <authorList>
            <person name="Wei C."/>
            <person name="Yang H."/>
            <person name="Wang S."/>
            <person name="Zhao J."/>
            <person name="Liu C."/>
            <person name="Gao L."/>
            <person name="Xia E."/>
            <person name="Lu Y."/>
            <person name="Tai Y."/>
            <person name="She G."/>
            <person name="Sun J."/>
            <person name="Cao H."/>
            <person name="Tong W."/>
            <person name="Gao Q."/>
            <person name="Li Y."/>
            <person name="Deng W."/>
            <person name="Jiang X."/>
            <person name="Wang W."/>
            <person name="Chen Q."/>
            <person name="Zhang S."/>
            <person name="Li H."/>
            <person name="Wu J."/>
            <person name="Wang P."/>
            <person name="Li P."/>
            <person name="Shi C."/>
            <person name="Zheng F."/>
            <person name="Jian J."/>
            <person name="Huang B."/>
            <person name="Shan D."/>
            <person name="Shi M."/>
            <person name="Fang C."/>
            <person name="Yue Y."/>
            <person name="Li F."/>
            <person name="Li D."/>
            <person name="Wei S."/>
            <person name="Han B."/>
            <person name="Jiang C."/>
            <person name="Yin Y."/>
            <person name="Xia T."/>
            <person name="Zhang Z."/>
            <person name="Bennetzen J.L."/>
            <person name="Zhao S."/>
            <person name="Wan X."/>
        </authorList>
    </citation>
    <scope>NUCLEOTIDE SEQUENCE [LARGE SCALE GENOMIC DNA]</scope>
    <source>
        <strain evidence="11">cv. Shuchazao</strain>
        <tissue evidence="10">Leaf</tissue>
    </source>
</reference>
<evidence type="ECO:0000259" key="9">
    <source>
        <dbReference type="PROSITE" id="PS50102"/>
    </source>
</evidence>
<keyword evidence="11" id="KW-1185">Reference proteome</keyword>
<name>A0A4S4EX84_CAMSN</name>